<gene>
    <name evidence="4" type="primary">ARL8B</name>
    <name evidence="4" type="ORF">Ciccas_013851</name>
</gene>
<sequence>FMVDAADHAKFDLSKNELHNLLDKPQLEGIPVLVLGNKKDLPNANNEQELIHKLGLSDLSDREVCCYSISCKEKQNIGKHLHIITTFLSH</sequence>
<dbReference type="InterPro" id="IPR006689">
    <property type="entry name" value="Small_GTPase_ARF/SAR"/>
</dbReference>
<dbReference type="Proteomes" id="UP001626550">
    <property type="component" value="Unassembled WGS sequence"/>
</dbReference>
<evidence type="ECO:0000256" key="3">
    <source>
        <dbReference type="PIRSR" id="PIRSR606689-1"/>
    </source>
</evidence>
<dbReference type="Pfam" id="PF00025">
    <property type="entry name" value="Arf"/>
    <property type="match status" value="1"/>
</dbReference>
<evidence type="ECO:0000256" key="1">
    <source>
        <dbReference type="ARBA" id="ARBA00022741"/>
    </source>
</evidence>
<keyword evidence="2 3" id="KW-0342">GTP-binding</keyword>
<reference evidence="4 5" key="1">
    <citation type="submission" date="2024-11" db="EMBL/GenBank/DDBJ databases">
        <title>Adaptive evolution of stress response genes in parasites aligns with host niche diversity.</title>
        <authorList>
            <person name="Hahn C."/>
            <person name="Resl P."/>
        </authorList>
    </citation>
    <scope>NUCLEOTIDE SEQUENCE [LARGE SCALE GENOMIC DNA]</scope>
    <source>
        <strain evidence="4">EGGRZ-B1_66</strain>
        <tissue evidence="4">Body</tissue>
    </source>
</reference>
<dbReference type="EMBL" id="JBJKFK010006871">
    <property type="protein sequence ID" value="KAL3307631.1"/>
    <property type="molecule type" value="Genomic_DNA"/>
</dbReference>
<dbReference type="PANTHER" id="PTHR45732">
    <property type="entry name" value="ADP-RIBOSYLATION FACTOR-LIKE PROTEIN 8"/>
    <property type="match status" value="1"/>
</dbReference>
<evidence type="ECO:0000313" key="5">
    <source>
        <dbReference type="Proteomes" id="UP001626550"/>
    </source>
</evidence>
<evidence type="ECO:0000256" key="2">
    <source>
        <dbReference type="ARBA" id="ARBA00023134"/>
    </source>
</evidence>
<dbReference type="GO" id="GO:0005525">
    <property type="term" value="F:GTP binding"/>
    <property type="evidence" value="ECO:0007669"/>
    <property type="project" value="UniProtKB-KW"/>
</dbReference>
<protein>
    <submittedName>
        <fullName evidence="4">ADP-ribosylation factor-like protein 8B</fullName>
    </submittedName>
</protein>
<accession>A0ABD2PMJ0</accession>
<feature type="non-terminal residue" evidence="4">
    <location>
        <position position="1"/>
    </location>
</feature>
<dbReference type="AlphaFoldDB" id="A0ABD2PMJ0"/>
<organism evidence="4 5">
    <name type="scientific">Cichlidogyrus casuarinus</name>
    <dbReference type="NCBI Taxonomy" id="1844966"/>
    <lineage>
        <taxon>Eukaryota</taxon>
        <taxon>Metazoa</taxon>
        <taxon>Spiralia</taxon>
        <taxon>Lophotrochozoa</taxon>
        <taxon>Platyhelminthes</taxon>
        <taxon>Monogenea</taxon>
        <taxon>Monopisthocotylea</taxon>
        <taxon>Dactylogyridea</taxon>
        <taxon>Ancyrocephalidae</taxon>
        <taxon>Cichlidogyrus</taxon>
    </lineage>
</organism>
<proteinExistence type="predicted"/>
<evidence type="ECO:0000313" key="4">
    <source>
        <dbReference type="EMBL" id="KAL3307631.1"/>
    </source>
</evidence>
<dbReference type="InterPro" id="IPR027417">
    <property type="entry name" value="P-loop_NTPase"/>
</dbReference>
<keyword evidence="1 3" id="KW-0547">Nucleotide-binding</keyword>
<keyword evidence="5" id="KW-1185">Reference proteome</keyword>
<dbReference type="Gene3D" id="3.40.50.300">
    <property type="entry name" value="P-loop containing nucleotide triphosphate hydrolases"/>
    <property type="match status" value="1"/>
</dbReference>
<dbReference type="PANTHER" id="PTHR45732:SF7">
    <property type="entry name" value="ADP-RIBOSYLATION FACTOR-LIKE PROTEIN 8"/>
    <property type="match status" value="1"/>
</dbReference>
<dbReference type="SUPFAM" id="SSF52540">
    <property type="entry name" value="P-loop containing nucleoside triphosphate hydrolases"/>
    <property type="match status" value="1"/>
</dbReference>
<comment type="caution">
    <text evidence="4">The sequence shown here is derived from an EMBL/GenBank/DDBJ whole genome shotgun (WGS) entry which is preliminary data.</text>
</comment>
<name>A0ABD2PMJ0_9PLAT</name>
<feature type="binding site" evidence="3">
    <location>
        <begin position="37"/>
        <end position="40"/>
    </location>
    <ligand>
        <name>GTP</name>
        <dbReference type="ChEBI" id="CHEBI:37565"/>
    </ligand>
</feature>